<protein>
    <submittedName>
        <fullName evidence="1">Uncharacterized protein</fullName>
    </submittedName>
</protein>
<proteinExistence type="predicted"/>
<evidence type="ECO:0000313" key="1">
    <source>
        <dbReference type="EMBL" id="MBW89527.1"/>
    </source>
</evidence>
<dbReference type="AlphaFoldDB" id="A0A2P2J801"/>
<organism evidence="1">
    <name type="scientific">Rhizophora mucronata</name>
    <name type="common">Asiatic mangrove</name>
    <dbReference type="NCBI Taxonomy" id="61149"/>
    <lineage>
        <taxon>Eukaryota</taxon>
        <taxon>Viridiplantae</taxon>
        <taxon>Streptophyta</taxon>
        <taxon>Embryophyta</taxon>
        <taxon>Tracheophyta</taxon>
        <taxon>Spermatophyta</taxon>
        <taxon>Magnoliopsida</taxon>
        <taxon>eudicotyledons</taxon>
        <taxon>Gunneridae</taxon>
        <taxon>Pentapetalae</taxon>
        <taxon>rosids</taxon>
        <taxon>fabids</taxon>
        <taxon>Malpighiales</taxon>
        <taxon>Rhizophoraceae</taxon>
        <taxon>Rhizophora</taxon>
    </lineage>
</organism>
<accession>A0A2P2J801</accession>
<reference evidence="1" key="1">
    <citation type="submission" date="2018-02" db="EMBL/GenBank/DDBJ databases">
        <title>Rhizophora mucronata_Transcriptome.</title>
        <authorList>
            <person name="Meera S.P."/>
            <person name="Sreeshan A."/>
            <person name="Augustine A."/>
        </authorList>
    </citation>
    <scope>NUCLEOTIDE SEQUENCE</scope>
    <source>
        <tissue evidence="1">Leaf</tissue>
    </source>
</reference>
<name>A0A2P2J801_RHIMU</name>
<sequence length="38" mass="4519">MWRILAFQRLQCIKSTASLFCNVRLKNYEVTLRKCVVS</sequence>
<dbReference type="EMBL" id="GGEC01009044">
    <property type="protein sequence ID" value="MBW89527.1"/>
    <property type="molecule type" value="Transcribed_RNA"/>
</dbReference>